<dbReference type="Gene3D" id="3.50.50.60">
    <property type="entry name" value="FAD/NAD(P)-binding domain"/>
    <property type="match status" value="1"/>
</dbReference>
<organism evidence="7 8">
    <name type="scientific">Rhizobium leguminosarum</name>
    <dbReference type="NCBI Taxonomy" id="384"/>
    <lineage>
        <taxon>Bacteria</taxon>
        <taxon>Pseudomonadati</taxon>
        <taxon>Pseudomonadota</taxon>
        <taxon>Alphaproteobacteria</taxon>
        <taxon>Hyphomicrobiales</taxon>
        <taxon>Rhizobiaceae</taxon>
        <taxon>Rhizobium/Agrobacterium group</taxon>
        <taxon>Rhizobium</taxon>
    </lineage>
</organism>
<evidence type="ECO:0000259" key="6">
    <source>
        <dbReference type="Pfam" id="PF05199"/>
    </source>
</evidence>
<sequence>MSGDGAGVVDTDLKFEAYDNLYACDNSVFPTSPAANPSLTLAALAMRLATRLA</sequence>
<proteinExistence type="inferred from homology"/>
<evidence type="ECO:0000313" key="7">
    <source>
        <dbReference type="EMBL" id="NEI39002.1"/>
    </source>
</evidence>
<dbReference type="SUPFAM" id="SSF51905">
    <property type="entry name" value="FAD/NAD(P)-binding domain"/>
    <property type="match status" value="1"/>
</dbReference>
<comment type="cofactor">
    <cofactor evidence="1">
        <name>FAD</name>
        <dbReference type="ChEBI" id="CHEBI:57692"/>
    </cofactor>
</comment>
<dbReference type="PANTHER" id="PTHR42784">
    <property type="entry name" value="PYRANOSE 2-OXIDASE"/>
    <property type="match status" value="1"/>
</dbReference>
<reference evidence="7 8" key="1">
    <citation type="submission" date="2019-12" db="EMBL/GenBank/DDBJ databases">
        <title>Rhizobium genotypes associated with high levels of biological nitrogen fixation by grain legumes in a temperate-maritime cropping system.</title>
        <authorList>
            <person name="Maluk M."/>
            <person name="Francesc Ferrando Molina F."/>
            <person name="Lopez Del Egido L."/>
            <person name="Lafos M."/>
            <person name="Langarica-Fuentes A."/>
            <person name="Gebre Yohannes G."/>
            <person name="Young M.W."/>
            <person name="Martin P."/>
            <person name="Gantlett R."/>
            <person name="Kenicer G."/>
            <person name="Hawes C."/>
            <person name="Begg G.S."/>
            <person name="Quilliam R.S."/>
            <person name="Squire G.R."/>
            <person name="Poole P.S."/>
            <person name="Young P.W."/>
            <person name="Iannetta P.M."/>
            <person name="James E.K."/>
        </authorList>
    </citation>
    <scope>NUCLEOTIDE SEQUENCE [LARGE SCALE GENOMIC DNA]</scope>
    <source>
        <strain evidence="7 8">JHI1096</strain>
    </source>
</reference>
<feature type="domain" description="Glucose-methanol-choline oxidoreductase C-terminal" evidence="6">
    <location>
        <begin position="2"/>
        <end position="45"/>
    </location>
</feature>
<evidence type="ECO:0000256" key="4">
    <source>
        <dbReference type="ARBA" id="ARBA00022827"/>
    </source>
</evidence>
<dbReference type="AlphaFoldDB" id="A0A6P0BLU9"/>
<keyword evidence="5" id="KW-0560">Oxidoreductase</keyword>
<dbReference type="InterPro" id="IPR007867">
    <property type="entry name" value="GMC_OxRtase_C"/>
</dbReference>
<keyword evidence="4" id="KW-0274">FAD</keyword>
<dbReference type="InterPro" id="IPR036188">
    <property type="entry name" value="FAD/NAD-bd_sf"/>
</dbReference>
<gene>
    <name evidence="7" type="ORF">GR204_34595</name>
</gene>
<evidence type="ECO:0000256" key="1">
    <source>
        <dbReference type="ARBA" id="ARBA00001974"/>
    </source>
</evidence>
<evidence type="ECO:0000256" key="3">
    <source>
        <dbReference type="ARBA" id="ARBA00022630"/>
    </source>
</evidence>
<keyword evidence="3" id="KW-0285">Flavoprotein</keyword>
<dbReference type="PANTHER" id="PTHR42784:SF1">
    <property type="entry name" value="PYRANOSE 2-OXIDASE"/>
    <property type="match status" value="1"/>
</dbReference>
<dbReference type="Proteomes" id="UP000471560">
    <property type="component" value="Unassembled WGS sequence"/>
</dbReference>
<accession>A0A6P0BLU9</accession>
<evidence type="ECO:0000313" key="8">
    <source>
        <dbReference type="Proteomes" id="UP000471560"/>
    </source>
</evidence>
<protein>
    <recommendedName>
        <fullName evidence="6">Glucose-methanol-choline oxidoreductase C-terminal domain-containing protein</fullName>
    </recommendedName>
</protein>
<comment type="caution">
    <text evidence="7">The sequence shown here is derived from an EMBL/GenBank/DDBJ whole genome shotgun (WGS) entry which is preliminary data.</text>
</comment>
<dbReference type="InterPro" id="IPR051473">
    <property type="entry name" value="P2Ox-like"/>
</dbReference>
<evidence type="ECO:0000256" key="2">
    <source>
        <dbReference type="ARBA" id="ARBA00010790"/>
    </source>
</evidence>
<comment type="similarity">
    <text evidence="2">Belongs to the GMC oxidoreductase family.</text>
</comment>
<dbReference type="RefSeq" id="WP_164579420.1">
    <property type="nucleotide sequence ID" value="NZ_CAXURF020000005.1"/>
</dbReference>
<name>A0A6P0BLU9_RHILE</name>
<dbReference type="EMBL" id="WUEZ01000079">
    <property type="protein sequence ID" value="NEI39002.1"/>
    <property type="molecule type" value="Genomic_DNA"/>
</dbReference>
<evidence type="ECO:0000256" key="5">
    <source>
        <dbReference type="ARBA" id="ARBA00023002"/>
    </source>
</evidence>
<dbReference type="GO" id="GO:0016614">
    <property type="term" value="F:oxidoreductase activity, acting on CH-OH group of donors"/>
    <property type="evidence" value="ECO:0007669"/>
    <property type="project" value="InterPro"/>
</dbReference>
<dbReference type="Pfam" id="PF05199">
    <property type="entry name" value="GMC_oxred_C"/>
    <property type="match status" value="1"/>
</dbReference>